<name>A0ABQ0PWW6_9PROT</name>
<proteinExistence type="predicted"/>
<keyword evidence="2" id="KW-1185">Reference proteome</keyword>
<dbReference type="EMBL" id="BAPF01000037">
    <property type="protein sequence ID" value="GBQ83579.1"/>
    <property type="molecule type" value="Genomic_DNA"/>
</dbReference>
<dbReference type="Pfam" id="PF13704">
    <property type="entry name" value="Glyco_tranf_2_4"/>
    <property type="match status" value="1"/>
</dbReference>
<gene>
    <name evidence="1" type="ORF">AA14337_2628</name>
</gene>
<evidence type="ECO:0000313" key="2">
    <source>
        <dbReference type="Proteomes" id="UP001065047"/>
    </source>
</evidence>
<evidence type="ECO:0008006" key="3">
    <source>
        <dbReference type="Google" id="ProtNLM"/>
    </source>
</evidence>
<organism evidence="1 2">
    <name type="scientific">Acetobacter malorum DSM 14337</name>
    <dbReference type="NCBI Taxonomy" id="1307910"/>
    <lineage>
        <taxon>Bacteria</taxon>
        <taxon>Pseudomonadati</taxon>
        <taxon>Pseudomonadota</taxon>
        <taxon>Alphaproteobacteria</taxon>
        <taxon>Acetobacterales</taxon>
        <taxon>Acetobacteraceae</taxon>
        <taxon>Acetobacter</taxon>
    </lineage>
</organism>
<dbReference type="InterPro" id="IPR029044">
    <property type="entry name" value="Nucleotide-diphossugar_trans"/>
</dbReference>
<comment type="caution">
    <text evidence="1">The sequence shown here is derived from an EMBL/GenBank/DDBJ whole genome shotgun (WGS) entry which is preliminary data.</text>
</comment>
<sequence length="324" mass="36963">MQKTQMNTHAGLVDFLNSLNHRAKRAFDTLRAGPCWQVRSDVTIPALRHAALLMLVKDEADILGLNLRHHYRLGFRRFFILDNNSTDGTAQEIELFRKDAPQADVFYAQDYQQAYYQAAKMQALQQFAETYLRHDANPPDWIFFVDADEFITCCHTGPNAGEEFARMLADPQARLLVFHWAQAALVTSTPPYRLTSFGPSLAETECVVWPAMRQEVTKVGLRTGYGLTTGQGNHFVEQVDSVQDHTRLMMEAGFCMLHFPQRSMAQIERKVLNGMRALQASTLPPEMGKHWREHYDRYQREGSSALRALLTQHLALCLTEGQDT</sequence>
<dbReference type="Proteomes" id="UP001065047">
    <property type="component" value="Unassembled WGS sequence"/>
</dbReference>
<evidence type="ECO:0000313" key="1">
    <source>
        <dbReference type="EMBL" id="GBQ83579.1"/>
    </source>
</evidence>
<dbReference type="SUPFAM" id="SSF53448">
    <property type="entry name" value="Nucleotide-diphospho-sugar transferases"/>
    <property type="match status" value="1"/>
</dbReference>
<protein>
    <recommendedName>
        <fullName evidence="3">Glycosyl transferase family 2</fullName>
    </recommendedName>
</protein>
<accession>A0ABQ0PWW6</accession>
<reference evidence="1" key="1">
    <citation type="submission" date="2013-04" db="EMBL/GenBank/DDBJ databases">
        <title>The genome sequencing project of 58 acetic acid bacteria.</title>
        <authorList>
            <person name="Okamoto-Kainuma A."/>
            <person name="Ishikawa M."/>
            <person name="Umino S."/>
            <person name="Koizumi Y."/>
            <person name="Shiwa Y."/>
            <person name="Yoshikawa H."/>
            <person name="Matsutani M."/>
            <person name="Matsushita K."/>
        </authorList>
    </citation>
    <scope>NUCLEOTIDE SEQUENCE</scope>
    <source>
        <strain evidence="1">DSM 14337</strain>
    </source>
</reference>